<evidence type="ECO:0000313" key="1">
    <source>
        <dbReference type="EMBL" id="GLJ78333.1"/>
    </source>
</evidence>
<keyword evidence="2" id="KW-1185">Reference proteome</keyword>
<dbReference type="EMBL" id="BSEO01000001">
    <property type="protein sequence ID" value="GLJ78333.1"/>
    <property type="molecule type" value="Genomic_DNA"/>
</dbReference>
<name>A0A9W6HDZ7_9MICO</name>
<dbReference type="AlphaFoldDB" id="A0A9W6HDZ7"/>
<accession>A0A9W6HDZ7</accession>
<organism evidence="1 2">
    <name type="scientific">Microbacterium imperiale</name>
    <dbReference type="NCBI Taxonomy" id="33884"/>
    <lineage>
        <taxon>Bacteria</taxon>
        <taxon>Bacillati</taxon>
        <taxon>Actinomycetota</taxon>
        <taxon>Actinomycetes</taxon>
        <taxon>Micrococcales</taxon>
        <taxon>Microbacteriaceae</taxon>
        <taxon>Microbacterium</taxon>
    </lineage>
</organism>
<dbReference type="Proteomes" id="UP001142317">
    <property type="component" value="Unassembled WGS sequence"/>
</dbReference>
<sequence length="209" mass="21741">MTATMPEGWGAGGWRLDAAAEGGGWLQLPAEVADVDAWVAEQADLVREGWGQRWDDDSHAGPVADLLRSGLAARPDDAALAFQLWPVPAPIVAHAFVAFGTAPEGFAVDPGAGVPYDADRLGTGIQRTSSVDAGEVDLVGIDVLFVAGDVLVHASLQPTIPELFALVVGSFHAFVQTLTLIGPDGGQRVASLPRGFAAQEPWPDTVPTS</sequence>
<comment type="caution">
    <text evidence="1">The sequence shown here is derived from an EMBL/GenBank/DDBJ whole genome shotgun (WGS) entry which is preliminary data.</text>
</comment>
<gene>
    <name evidence="1" type="ORF">GCM10017586_00150</name>
</gene>
<evidence type="ECO:0000313" key="2">
    <source>
        <dbReference type="Proteomes" id="UP001142317"/>
    </source>
</evidence>
<proteinExistence type="predicted"/>
<dbReference type="RefSeq" id="WP_210006023.1">
    <property type="nucleotide sequence ID" value="NZ_BSEO01000001.1"/>
</dbReference>
<reference evidence="1" key="1">
    <citation type="journal article" date="2014" name="Int. J. Syst. Evol. Microbiol.">
        <title>Complete genome sequence of Corynebacterium casei LMG S-19264T (=DSM 44701T), isolated from a smear-ripened cheese.</title>
        <authorList>
            <consortium name="US DOE Joint Genome Institute (JGI-PGF)"/>
            <person name="Walter F."/>
            <person name="Albersmeier A."/>
            <person name="Kalinowski J."/>
            <person name="Ruckert C."/>
        </authorList>
    </citation>
    <scope>NUCLEOTIDE SEQUENCE</scope>
    <source>
        <strain evidence="1">VKM Ac-1447</strain>
    </source>
</reference>
<reference evidence="1" key="2">
    <citation type="submission" date="2023-01" db="EMBL/GenBank/DDBJ databases">
        <authorList>
            <person name="Sun Q."/>
            <person name="Evtushenko L."/>
        </authorList>
    </citation>
    <scope>NUCLEOTIDE SEQUENCE</scope>
    <source>
        <strain evidence="1">VKM Ac-1447</strain>
    </source>
</reference>
<protein>
    <submittedName>
        <fullName evidence="1">Uncharacterized protein</fullName>
    </submittedName>
</protein>